<dbReference type="AlphaFoldDB" id="A0A6A6NWQ7"/>
<organism evidence="2 3">
    <name type="scientific">Lineolata rhizophorae</name>
    <dbReference type="NCBI Taxonomy" id="578093"/>
    <lineage>
        <taxon>Eukaryota</taxon>
        <taxon>Fungi</taxon>
        <taxon>Dikarya</taxon>
        <taxon>Ascomycota</taxon>
        <taxon>Pezizomycotina</taxon>
        <taxon>Dothideomycetes</taxon>
        <taxon>Dothideomycetes incertae sedis</taxon>
        <taxon>Lineolatales</taxon>
        <taxon>Lineolataceae</taxon>
        <taxon>Lineolata</taxon>
    </lineage>
</organism>
<protein>
    <submittedName>
        <fullName evidence="2">Uncharacterized protein</fullName>
    </submittedName>
</protein>
<dbReference type="Proteomes" id="UP000799766">
    <property type="component" value="Unassembled WGS sequence"/>
</dbReference>
<evidence type="ECO:0000256" key="1">
    <source>
        <dbReference type="SAM" id="MobiDB-lite"/>
    </source>
</evidence>
<evidence type="ECO:0000313" key="3">
    <source>
        <dbReference type="Proteomes" id="UP000799766"/>
    </source>
</evidence>
<evidence type="ECO:0000313" key="2">
    <source>
        <dbReference type="EMBL" id="KAF2456161.1"/>
    </source>
</evidence>
<gene>
    <name evidence="2" type="ORF">BDY21DRAFT_348090</name>
</gene>
<sequence length="101" mass="11076">MYFPRAKLSVFASLASAFISFSPPYGERRERGGRGVKKGCSGNHSGGHFDPRTRQAQRMLAPKAAQVAAAARHGGVLFLFADLLFTAQISPDFFLVFRSRI</sequence>
<dbReference type="EMBL" id="MU001684">
    <property type="protein sequence ID" value="KAF2456161.1"/>
    <property type="molecule type" value="Genomic_DNA"/>
</dbReference>
<feature type="region of interest" description="Disordered" evidence="1">
    <location>
        <begin position="23"/>
        <end position="51"/>
    </location>
</feature>
<reference evidence="2" key="1">
    <citation type="journal article" date="2020" name="Stud. Mycol.">
        <title>101 Dothideomycetes genomes: a test case for predicting lifestyles and emergence of pathogens.</title>
        <authorList>
            <person name="Haridas S."/>
            <person name="Albert R."/>
            <person name="Binder M."/>
            <person name="Bloem J."/>
            <person name="Labutti K."/>
            <person name="Salamov A."/>
            <person name="Andreopoulos B."/>
            <person name="Baker S."/>
            <person name="Barry K."/>
            <person name="Bills G."/>
            <person name="Bluhm B."/>
            <person name="Cannon C."/>
            <person name="Castanera R."/>
            <person name="Culley D."/>
            <person name="Daum C."/>
            <person name="Ezra D."/>
            <person name="Gonzalez J."/>
            <person name="Henrissat B."/>
            <person name="Kuo A."/>
            <person name="Liang C."/>
            <person name="Lipzen A."/>
            <person name="Lutzoni F."/>
            <person name="Magnuson J."/>
            <person name="Mondo S."/>
            <person name="Nolan M."/>
            <person name="Ohm R."/>
            <person name="Pangilinan J."/>
            <person name="Park H.-J."/>
            <person name="Ramirez L."/>
            <person name="Alfaro M."/>
            <person name="Sun H."/>
            <person name="Tritt A."/>
            <person name="Yoshinaga Y."/>
            <person name="Zwiers L.-H."/>
            <person name="Turgeon B."/>
            <person name="Goodwin S."/>
            <person name="Spatafora J."/>
            <person name="Crous P."/>
            <person name="Grigoriev I."/>
        </authorList>
    </citation>
    <scope>NUCLEOTIDE SEQUENCE</scope>
    <source>
        <strain evidence="2">ATCC 16933</strain>
    </source>
</reference>
<name>A0A6A6NWQ7_9PEZI</name>
<accession>A0A6A6NWQ7</accession>
<keyword evidence="3" id="KW-1185">Reference proteome</keyword>
<proteinExistence type="predicted"/>